<evidence type="ECO:0000313" key="11">
    <source>
        <dbReference type="Proteomes" id="UP000235371"/>
    </source>
</evidence>
<dbReference type="AlphaFoldDB" id="A0A2J6TRR9"/>
<dbReference type="STRING" id="1095630.A0A2J6TRR9"/>
<dbReference type="SMART" id="SM00490">
    <property type="entry name" value="HELICc"/>
    <property type="match status" value="1"/>
</dbReference>
<dbReference type="EMBL" id="KZ613746">
    <property type="protein sequence ID" value="PMD65709.1"/>
    <property type="molecule type" value="Genomic_DNA"/>
</dbReference>
<dbReference type="RefSeq" id="XP_024742613.1">
    <property type="nucleotide sequence ID" value="XM_024870873.1"/>
</dbReference>
<dbReference type="InterPro" id="IPR001650">
    <property type="entry name" value="Helicase_C-like"/>
</dbReference>
<dbReference type="Pfam" id="PF00271">
    <property type="entry name" value="Helicase_C"/>
    <property type="match status" value="1"/>
</dbReference>
<evidence type="ECO:0000256" key="2">
    <source>
        <dbReference type="ARBA" id="ARBA00022741"/>
    </source>
</evidence>
<feature type="domain" description="Helicase ATP-binding" evidence="8">
    <location>
        <begin position="364"/>
        <end position="549"/>
    </location>
</feature>
<feature type="domain" description="Helicase C-terminal" evidence="9">
    <location>
        <begin position="785"/>
        <end position="950"/>
    </location>
</feature>
<dbReference type="PROSITE" id="PS00518">
    <property type="entry name" value="ZF_RING_1"/>
    <property type="match status" value="1"/>
</dbReference>
<evidence type="ECO:0000259" key="9">
    <source>
        <dbReference type="PROSITE" id="PS51194"/>
    </source>
</evidence>
<keyword evidence="4" id="KW-0378">Hydrolase</keyword>
<dbReference type="SUPFAM" id="SSF52540">
    <property type="entry name" value="P-loop containing nucleoside triphosphate hydrolases"/>
    <property type="match status" value="2"/>
</dbReference>
<gene>
    <name evidence="10" type="ORF">K444DRAFT_185302</name>
</gene>
<proteinExistence type="predicted"/>
<reference evidence="10 11" key="1">
    <citation type="submission" date="2016-04" db="EMBL/GenBank/DDBJ databases">
        <title>A degradative enzymes factory behind the ericoid mycorrhizal symbiosis.</title>
        <authorList>
            <consortium name="DOE Joint Genome Institute"/>
            <person name="Martino E."/>
            <person name="Morin E."/>
            <person name="Grelet G."/>
            <person name="Kuo A."/>
            <person name="Kohler A."/>
            <person name="Daghino S."/>
            <person name="Barry K."/>
            <person name="Choi C."/>
            <person name="Cichocki N."/>
            <person name="Clum A."/>
            <person name="Copeland A."/>
            <person name="Hainaut M."/>
            <person name="Haridas S."/>
            <person name="Labutti K."/>
            <person name="Lindquist E."/>
            <person name="Lipzen A."/>
            <person name="Khouja H.-R."/>
            <person name="Murat C."/>
            <person name="Ohm R."/>
            <person name="Olson A."/>
            <person name="Spatafora J."/>
            <person name="Veneault-Fourrey C."/>
            <person name="Henrissat B."/>
            <person name="Grigoriev I."/>
            <person name="Martin F."/>
            <person name="Perotto S."/>
        </authorList>
    </citation>
    <scope>NUCLEOTIDE SEQUENCE [LARGE SCALE GENOMIC DNA]</scope>
    <source>
        <strain evidence="10 11">E</strain>
    </source>
</reference>
<evidence type="ECO:0000259" key="8">
    <source>
        <dbReference type="PROSITE" id="PS51192"/>
    </source>
</evidence>
<dbReference type="GO" id="GO:0008094">
    <property type="term" value="F:ATP-dependent activity, acting on DNA"/>
    <property type="evidence" value="ECO:0007669"/>
    <property type="project" value="TreeGrafter"/>
</dbReference>
<evidence type="ECO:0000256" key="3">
    <source>
        <dbReference type="ARBA" id="ARBA00022771"/>
    </source>
</evidence>
<feature type="compositionally biased region" description="Polar residues" evidence="7">
    <location>
        <begin position="766"/>
        <end position="776"/>
    </location>
</feature>
<dbReference type="InterPro" id="IPR038718">
    <property type="entry name" value="SNF2-like_sf"/>
</dbReference>
<sequence>MDGVGSRVDSLKRPWPFETWSFEPSEGNADPEPGVISSQFPWDINSAWDQSYLDPVNAYPGFAKINQENLCEQDPYSHMTASSDSFPNIVYETIAQTSFAFEENQEVCFGSVIDVKAQLKNTNLPQGYAFTQATAPFRDFRVVPDGDYYSLEYYGNKFAVLNKKICGDFRAVLQSQQVRLHAFVEGKEWSAAVKLWQKYNTSTIITVEINIYGAREIADEVGKVISNFGTFLQQPRYGLYGVGYYNPHYFQVPGFANVESLDTPIITIEEPSSFPIQSAAPDELGDPSREVSSILDSLSHHDFLTERAADVRIRRPLLSHQMEAIDFIFRRETGQLPAALRLWSYNDSDSDEPFYQHVFSGAKRSQPDEAKGGILADDMGLGKTLVTLATIAGSIDRAENFVLAGSKELDSSQQPTVPSKATLIVAPSSLLLDSWCDEIYKHTYPGDLTFHKHHGQGRESDAHKLYSSDIVLTTYATVASEFCRGRSALAKVRWFRIVLDESHDVRNRSTKQFQAIASLVALHRWCLTGTPIQNSLEDLGALVTFLKVPILENASTFRKHITNQSMSNSRDRFSNLRILLGATCLRRTRALLNLPEPIPEIRRLSLTPSEQVQYNEIVLGCKRAIDMAVSGHIRSRLNSTMLESLLKLRLFCNNGGSTHNIETGPTGLPSDLDEALSYLQQNDQANCIYCTGPIYSINNEWNTDGGIWIKTCIHLVCRSCLPQHRANKQICPCTSNDKETALLSRSYEFKSPSSPSLAAAEDSSRLQKLNQNTSPTRLENQYPSKLLAFLDDIKYQKAHKSIVFSSWKKTLTLVGQLLASHSIPFYCIDGSLPLSERGKELTKFRSPVGANILLMTLGTGAVGLNLAVASRIYLLEPQWNPAIELQAIGRALRLGQKEQVTIVRYIMKNTVEDSNVLSRQRRKLKLAGGGFSQKGGGLSSEVSQSLKSVFGVDI</sequence>
<dbReference type="SMART" id="SM00487">
    <property type="entry name" value="DEXDc"/>
    <property type="match status" value="1"/>
</dbReference>
<evidence type="ECO:0000256" key="1">
    <source>
        <dbReference type="ARBA" id="ARBA00022723"/>
    </source>
</evidence>
<evidence type="ECO:0000256" key="6">
    <source>
        <dbReference type="ARBA" id="ARBA00022840"/>
    </source>
</evidence>
<keyword evidence="2" id="KW-0547">Nucleotide-binding</keyword>
<dbReference type="GO" id="GO:0006281">
    <property type="term" value="P:DNA repair"/>
    <property type="evidence" value="ECO:0007669"/>
    <property type="project" value="TreeGrafter"/>
</dbReference>
<dbReference type="GO" id="GO:0005524">
    <property type="term" value="F:ATP binding"/>
    <property type="evidence" value="ECO:0007669"/>
    <property type="project" value="UniProtKB-KW"/>
</dbReference>
<dbReference type="CDD" id="cd18793">
    <property type="entry name" value="SF2_C_SNF"/>
    <property type="match status" value="1"/>
</dbReference>
<keyword evidence="3" id="KW-0863">Zinc-finger</keyword>
<keyword evidence="6" id="KW-0067">ATP-binding</keyword>
<dbReference type="GO" id="GO:0016787">
    <property type="term" value="F:hydrolase activity"/>
    <property type="evidence" value="ECO:0007669"/>
    <property type="project" value="UniProtKB-KW"/>
</dbReference>
<dbReference type="InterPro" id="IPR014001">
    <property type="entry name" value="Helicase_ATP-bd"/>
</dbReference>
<dbReference type="InParanoid" id="A0A2J6TRR9"/>
<dbReference type="OrthoDB" id="448448at2759"/>
<evidence type="ECO:0000256" key="4">
    <source>
        <dbReference type="ARBA" id="ARBA00022801"/>
    </source>
</evidence>
<evidence type="ECO:0000256" key="5">
    <source>
        <dbReference type="ARBA" id="ARBA00022833"/>
    </source>
</evidence>
<keyword evidence="11" id="KW-1185">Reference proteome</keyword>
<feature type="region of interest" description="Disordered" evidence="7">
    <location>
        <begin position="751"/>
        <end position="776"/>
    </location>
</feature>
<dbReference type="GO" id="GO:0008270">
    <property type="term" value="F:zinc ion binding"/>
    <property type="evidence" value="ECO:0007669"/>
    <property type="project" value="UniProtKB-KW"/>
</dbReference>
<accession>A0A2J6TRR9</accession>
<dbReference type="PANTHER" id="PTHR45626">
    <property type="entry name" value="TRANSCRIPTION TERMINATION FACTOR 2-RELATED"/>
    <property type="match status" value="1"/>
</dbReference>
<dbReference type="InterPro" id="IPR027417">
    <property type="entry name" value="P-loop_NTPase"/>
</dbReference>
<evidence type="ECO:0000313" key="10">
    <source>
        <dbReference type="EMBL" id="PMD65709.1"/>
    </source>
</evidence>
<dbReference type="Gene3D" id="3.40.50.10810">
    <property type="entry name" value="Tandem AAA-ATPase domain"/>
    <property type="match status" value="1"/>
</dbReference>
<dbReference type="Proteomes" id="UP000235371">
    <property type="component" value="Unassembled WGS sequence"/>
</dbReference>
<protein>
    <submittedName>
        <fullName evidence="10">Uncharacterized protein</fullName>
    </submittedName>
</protein>
<dbReference type="InterPro" id="IPR017907">
    <property type="entry name" value="Znf_RING_CS"/>
</dbReference>
<organism evidence="10 11">
    <name type="scientific">Hyaloscypha bicolor E</name>
    <dbReference type="NCBI Taxonomy" id="1095630"/>
    <lineage>
        <taxon>Eukaryota</taxon>
        <taxon>Fungi</taxon>
        <taxon>Dikarya</taxon>
        <taxon>Ascomycota</taxon>
        <taxon>Pezizomycotina</taxon>
        <taxon>Leotiomycetes</taxon>
        <taxon>Helotiales</taxon>
        <taxon>Hyaloscyphaceae</taxon>
        <taxon>Hyaloscypha</taxon>
        <taxon>Hyaloscypha bicolor</taxon>
    </lineage>
</organism>
<dbReference type="InterPro" id="IPR049730">
    <property type="entry name" value="SNF2/RAD54-like_C"/>
</dbReference>
<dbReference type="InterPro" id="IPR000330">
    <property type="entry name" value="SNF2_N"/>
</dbReference>
<dbReference type="GO" id="GO:0005634">
    <property type="term" value="C:nucleus"/>
    <property type="evidence" value="ECO:0007669"/>
    <property type="project" value="TreeGrafter"/>
</dbReference>
<evidence type="ECO:0000256" key="7">
    <source>
        <dbReference type="SAM" id="MobiDB-lite"/>
    </source>
</evidence>
<dbReference type="PANTHER" id="PTHR45626:SF52">
    <property type="entry name" value="SINGLE-STRANDED DNA-DEPENDENT ATPASE (EUROFUNG)"/>
    <property type="match status" value="1"/>
</dbReference>
<dbReference type="PROSITE" id="PS51194">
    <property type="entry name" value="HELICASE_CTER"/>
    <property type="match status" value="1"/>
</dbReference>
<dbReference type="Gene3D" id="3.40.50.300">
    <property type="entry name" value="P-loop containing nucleotide triphosphate hydrolases"/>
    <property type="match status" value="1"/>
</dbReference>
<dbReference type="Pfam" id="PF00176">
    <property type="entry name" value="SNF2-rel_dom"/>
    <property type="match status" value="1"/>
</dbReference>
<dbReference type="GeneID" id="36578955"/>
<keyword evidence="1" id="KW-0479">Metal-binding</keyword>
<dbReference type="PROSITE" id="PS51192">
    <property type="entry name" value="HELICASE_ATP_BIND_1"/>
    <property type="match status" value="1"/>
</dbReference>
<dbReference type="InterPro" id="IPR050628">
    <property type="entry name" value="SNF2_RAD54_helicase_TF"/>
</dbReference>
<dbReference type="CDD" id="cd18008">
    <property type="entry name" value="DEXDc_SHPRH-like"/>
    <property type="match status" value="1"/>
</dbReference>
<name>A0A2J6TRR9_9HELO</name>
<keyword evidence="5" id="KW-0862">Zinc</keyword>